<dbReference type="EMBL" id="SHPR01000015">
    <property type="protein sequence ID" value="TCD84447.1"/>
    <property type="molecule type" value="Genomic_DNA"/>
</dbReference>
<evidence type="ECO:0000313" key="1">
    <source>
        <dbReference type="EMBL" id="TCD84447.1"/>
    </source>
</evidence>
<comment type="caution">
    <text evidence="1">The sequence shown here is derived from an EMBL/GenBank/DDBJ whole genome shotgun (WGS) entry which is preliminary data.</text>
</comment>
<name>A0A4R0SUG5_BIFLL</name>
<protein>
    <submittedName>
        <fullName evidence="1">Uncharacterized protein</fullName>
    </submittedName>
</protein>
<dbReference type="InterPro" id="IPR057369">
    <property type="entry name" value="VG15"/>
</dbReference>
<evidence type="ECO:0000313" key="2">
    <source>
        <dbReference type="Proteomes" id="UP000292241"/>
    </source>
</evidence>
<dbReference type="AlphaFoldDB" id="A0A4R0SUG5"/>
<proteinExistence type="predicted"/>
<gene>
    <name evidence="1" type="ORF">MCC10008_0618</name>
</gene>
<dbReference type="Proteomes" id="UP000292241">
    <property type="component" value="Unassembled WGS sequence"/>
</dbReference>
<dbReference type="InterPro" id="IPR024079">
    <property type="entry name" value="MetalloPept_cat_dom_sf"/>
</dbReference>
<organism evidence="1 2">
    <name type="scientific">Bifidobacterium longum subsp. longum</name>
    <dbReference type="NCBI Taxonomy" id="1679"/>
    <lineage>
        <taxon>Bacteria</taxon>
        <taxon>Bacillati</taxon>
        <taxon>Actinomycetota</taxon>
        <taxon>Actinomycetes</taxon>
        <taxon>Bifidobacteriales</taxon>
        <taxon>Bifidobacteriaceae</taxon>
        <taxon>Bifidobacterium</taxon>
    </lineage>
</organism>
<dbReference type="Gene3D" id="3.40.390.10">
    <property type="entry name" value="Collagenase (Catalytic Domain)"/>
    <property type="match status" value="1"/>
</dbReference>
<reference evidence="1 2" key="1">
    <citation type="journal article" date="2018" name="Sci. Rep.">
        <title>Genomic diversity and distribution of Bifidobacterium longum subsp. longum across the human lifespan.</title>
        <authorList>
            <person name="Odamaki T."/>
            <person name="Bottacini F."/>
            <person name="Kato K."/>
            <person name="Mitsuyama E."/>
            <person name="Yoshida K."/>
            <person name="Horigome A."/>
            <person name="Xiao J.Z."/>
            <person name="van Sinderen D."/>
        </authorList>
    </citation>
    <scope>NUCLEOTIDE SEQUENCE [LARGE SCALE GENOMIC DNA]</scope>
    <source>
        <strain evidence="1 2">MCC10008</strain>
    </source>
</reference>
<sequence length="500" mass="56141">MDRLSRANQSVVRQAQRELDKVFETVINMYDDPADQRDALLELVPAIARKYGNIDSVAAAEWYEKVRHKWIIDDDYTVDSRYDPDDAPMRKTVRRLAGHLWDDEKNGRGPDYDAAKRGLHASMDRWVKAGGRETIMRASKHDPSKPRYARVPSGAKTCAFCAMLASRGFVYASEDKAGALGQYHKDCDCEIIPSWDRKNPKIEGYDPDKLYREYLEARDSVESEQPTLKEILTAMKSQPGRYNDSFASYKISVAKESDFAATIGSRHVSALNKLLNDSKHRDTAELFARGTNAYRILGAKLPNDTEAHFSPSDGGIYLNLAAVGKHQPGHPPYNTLVHECSHMLDWILGDDKAQMYFSALSREGQSFALMLSTDARQAFNERLAKVQGGSLKARREAALGQLYMDVAADLGKKGDHSIHDMFQAGLGSQGDDYAYLLSRFGHRKGYFQSSGNQEAEAFAEMMAAQITDEHSWEIMEKYFPNATKMFNGMVKEALNGKALE</sequence>
<dbReference type="GO" id="GO:0008237">
    <property type="term" value="F:metallopeptidase activity"/>
    <property type="evidence" value="ECO:0007669"/>
    <property type="project" value="InterPro"/>
</dbReference>
<accession>A0A4R0SUG5</accession>
<dbReference type="Pfam" id="PF25310">
    <property type="entry name" value="VG15"/>
    <property type="match status" value="1"/>
</dbReference>